<gene>
    <name evidence="2" type="ORF">J2782_001721</name>
</gene>
<evidence type="ECO:0008006" key="4">
    <source>
        <dbReference type="Google" id="ProtNLM"/>
    </source>
</evidence>
<proteinExistence type="predicted"/>
<reference evidence="2 3" key="1">
    <citation type="submission" date="2023-07" db="EMBL/GenBank/DDBJ databases">
        <title>Sorghum-associated microbial communities from plants grown in Nebraska, USA.</title>
        <authorList>
            <person name="Schachtman D."/>
        </authorList>
    </citation>
    <scope>NUCLEOTIDE SEQUENCE [LARGE SCALE GENOMIC DNA]</scope>
    <source>
        <strain evidence="2 3">DS1730</strain>
    </source>
</reference>
<evidence type="ECO:0000256" key="1">
    <source>
        <dbReference type="SAM" id="MobiDB-lite"/>
    </source>
</evidence>
<name>A0ABU1M8A4_9HYPH</name>
<evidence type="ECO:0000313" key="2">
    <source>
        <dbReference type="EMBL" id="MDR6431986.1"/>
    </source>
</evidence>
<accession>A0ABU1M8A4</accession>
<dbReference type="RefSeq" id="WP_310011393.1">
    <property type="nucleotide sequence ID" value="NZ_JAVDQT010000002.1"/>
</dbReference>
<feature type="compositionally biased region" description="Basic and acidic residues" evidence="1">
    <location>
        <begin position="190"/>
        <end position="199"/>
    </location>
</feature>
<organism evidence="2 3">
    <name type="scientific">Brucella pseudogrignonensis</name>
    <dbReference type="NCBI Taxonomy" id="419475"/>
    <lineage>
        <taxon>Bacteria</taxon>
        <taxon>Pseudomonadati</taxon>
        <taxon>Pseudomonadota</taxon>
        <taxon>Alphaproteobacteria</taxon>
        <taxon>Hyphomicrobiales</taxon>
        <taxon>Brucellaceae</taxon>
        <taxon>Brucella/Ochrobactrum group</taxon>
        <taxon>Brucella</taxon>
    </lineage>
</organism>
<feature type="region of interest" description="Disordered" evidence="1">
    <location>
        <begin position="183"/>
        <end position="212"/>
    </location>
</feature>
<sequence length="281" mass="30889">MASQAIDIHHEASAPVPAVQTETAAIIQVIERAAMNPNVDIDKMERLLEMQERIMARTAKAAFSAALSRMQPNLPVINERGGIKDRAGNIQSTYALWEDINDAIKPVLAQHEFALSFKVGREDGMIVVTGVLSHSEGHSEETCIHLPTDTSGSKNAVQAVGSSTSYGKRYTACALLNITSRGEDDDAESAAEKQNREPHSPPSKSSASLKRADANGDDAWERMIKELRADVVDVKSTVALRALWDAYKLKAQKDRWPRAWMDSLANEFETYWEGLAAQEAK</sequence>
<dbReference type="EMBL" id="JAVDQT010000002">
    <property type="protein sequence ID" value="MDR6431986.1"/>
    <property type="molecule type" value="Genomic_DNA"/>
</dbReference>
<evidence type="ECO:0000313" key="3">
    <source>
        <dbReference type="Proteomes" id="UP001184614"/>
    </source>
</evidence>
<dbReference type="InterPro" id="IPR007499">
    <property type="entry name" value="ERF_bacteria_virus"/>
</dbReference>
<dbReference type="Pfam" id="PF04404">
    <property type="entry name" value="ERF"/>
    <property type="match status" value="1"/>
</dbReference>
<comment type="caution">
    <text evidence="2">The sequence shown here is derived from an EMBL/GenBank/DDBJ whole genome shotgun (WGS) entry which is preliminary data.</text>
</comment>
<keyword evidence="3" id="KW-1185">Reference proteome</keyword>
<protein>
    <recommendedName>
        <fullName evidence="4">ERF family protein</fullName>
    </recommendedName>
</protein>
<dbReference type="Proteomes" id="UP001184614">
    <property type="component" value="Unassembled WGS sequence"/>
</dbReference>